<dbReference type="InterPro" id="IPR000644">
    <property type="entry name" value="CBS_dom"/>
</dbReference>
<keyword evidence="1" id="KW-0129">CBS domain</keyword>
<dbReference type="InterPro" id="IPR058838">
    <property type="entry name" value="SH3_actinomycetes"/>
</dbReference>
<dbReference type="SUPFAM" id="SSF158791">
    <property type="entry name" value="MgtE N-terminal domain-like"/>
    <property type="match status" value="1"/>
</dbReference>
<dbReference type="Pfam" id="PF03448">
    <property type="entry name" value="MgtE_N"/>
    <property type="match status" value="1"/>
</dbReference>
<evidence type="ECO:0000313" key="4">
    <source>
        <dbReference type="EMBL" id="PGF36175.1"/>
    </source>
</evidence>
<dbReference type="PANTHER" id="PTHR43773">
    <property type="entry name" value="MAGNESIUM TRANSPORTER MGTE"/>
    <property type="match status" value="1"/>
</dbReference>
<dbReference type="RefSeq" id="WP_002515179.1">
    <property type="nucleotide sequence ID" value="NZ_AP019664.1"/>
</dbReference>
<reference evidence="4 5" key="1">
    <citation type="submission" date="2017-02" db="EMBL/GenBank/DDBJ databases">
        <title>Prevalence of linear plasmids in Cutibacterium acnes isolates obtained from cancerous prostatic tissue.</title>
        <authorList>
            <person name="Davidsson S."/>
            <person name="Bruggemann H."/>
        </authorList>
    </citation>
    <scope>NUCLEOTIDE SEQUENCE [LARGE SCALE GENOMIC DNA]</scope>
    <source>
        <strain evidence="4 5">11-78</strain>
    </source>
</reference>
<dbReference type="SUPFAM" id="SSF54631">
    <property type="entry name" value="CBS-domain pair"/>
    <property type="match status" value="1"/>
</dbReference>
<dbReference type="InterPro" id="IPR038076">
    <property type="entry name" value="MgtE_N_sf"/>
</dbReference>
<dbReference type="PROSITE" id="PS51371">
    <property type="entry name" value="CBS"/>
    <property type="match status" value="2"/>
</dbReference>
<gene>
    <name evidence="4" type="ORF">B1B09_00505</name>
    <name evidence="3" type="ORF">DXN06_04415</name>
</gene>
<evidence type="ECO:0000256" key="1">
    <source>
        <dbReference type="PROSITE-ProRule" id="PRU00703"/>
    </source>
</evidence>
<dbReference type="GO" id="GO:0015095">
    <property type="term" value="F:magnesium ion transmembrane transporter activity"/>
    <property type="evidence" value="ECO:0007669"/>
    <property type="project" value="InterPro"/>
</dbReference>
<dbReference type="PANTHER" id="PTHR43773:SF1">
    <property type="entry name" value="MAGNESIUM TRANSPORTER MGTE"/>
    <property type="match status" value="1"/>
</dbReference>
<dbReference type="Proteomes" id="UP000226191">
    <property type="component" value="Unassembled WGS sequence"/>
</dbReference>
<dbReference type="GO" id="GO:0016020">
    <property type="term" value="C:membrane"/>
    <property type="evidence" value="ECO:0007669"/>
    <property type="project" value="InterPro"/>
</dbReference>
<dbReference type="Proteomes" id="UP000256621">
    <property type="component" value="Chromosome"/>
</dbReference>
<organism evidence="4 5">
    <name type="scientific">Cutibacterium acnes</name>
    <name type="common">Propionibacterium acnes</name>
    <dbReference type="NCBI Taxonomy" id="1747"/>
    <lineage>
        <taxon>Bacteria</taxon>
        <taxon>Bacillati</taxon>
        <taxon>Actinomycetota</taxon>
        <taxon>Actinomycetes</taxon>
        <taxon>Propionibacteriales</taxon>
        <taxon>Propionibacteriaceae</taxon>
        <taxon>Cutibacterium</taxon>
    </lineage>
</organism>
<evidence type="ECO:0000259" key="2">
    <source>
        <dbReference type="PROSITE" id="PS51371"/>
    </source>
</evidence>
<dbReference type="OMA" id="DWRETEF"/>
<dbReference type="InterPro" id="IPR006669">
    <property type="entry name" value="MgtE_transporter"/>
</dbReference>
<dbReference type="Pfam" id="PF00571">
    <property type="entry name" value="CBS"/>
    <property type="match status" value="2"/>
</dbReference>
<dbReference type="SUPFAM" id="SSF50346">
    <property type="entry name" value="PRC-barrel domain"/>
    <property type="match status" value="1"/>
</dbReference>
<feature type="domain" description="CBS" evidence="2">
    <location>
        <begin position="351"/>
        <end position="411"/>
    </location>
</feature>
<feature type="domain" description="CBS" evidence="2">
    <location>
        <begin position="282"/>
        <end position="348"/>
    </location>
</feature>
<dbReference type="GeneID" id="92856631"/>
<dbReference type="Pfam" id="PF05239">
    <property type="entry name" value="PRC"/>
    <property type="match status" value="1"/>
</dbReference>
<dbReference type="Pfam" id="PF26205">
    <property type="entry name" value="SH3_actinomycetes"/>
    <property type="match status" value="1"/>
</dbReference>
<evidence type="ECO:0000313" key="5">
    <source>
        <dbReference type="Proteomes" id="UP000226191"/>
    </source>
</evidence>
<dbReference type="InterPro" id="IPR046342">
    <property type="entry name" value="CBS_dom_sf"/>
</dbReference>
<name>A0A2B7IFT2_CUTAC</name>
<dbReference type="Gene3D" id="3.10.580.10">
    <property type="entry name" value="CBS-domain"/>
    <property type="match status" value="1"/>
</dbReference>
<dbReference type="InterPro" id="IPR027275">
    <property type="entry name" value="PRC-brl_dom"/>
</dbReference>
<evidence type="ECO:0000313" key="3">
    <source>
        <dbReference type="EMBL" id="AXM06469.1"/>
    </source>
</evidence>
<dbReference type="InterPro" id="IPR006668">
    <property type="entry name" value="Mg_transptr_MgtE_intracell_dom"/>
</dbReference>
<protein>
    <submittedName>
        <fullName evidence="3">CBS domain-containing protein</fullName>
    </submittedName>
    <submittedName>
        <fullName evidence="4">Magnesium transporter</fullName>
    </submittedName>
</protein>
<proteinExistence type="predicted"/>
<dbReference type="AlphaFoldDB" id="A0A2B7IFT2"/>
<sequence>MNRSQSVFISRIRGLPVMDASGDQVGKVRDVVVQMRTPGRAPLVRGLVVELFARRRIFVPMVRVHAIDAVQIMISGTVNTRVFSRRVSETLVIEDLFDRTFRRNGTPVWVMDVSMAPVRSREWEINEVALAESGRSRFIRKAPSNPTIVDWREVPSLVLASRQSTERTIAEMHEMKPADMARELHDMNPHRRAEVAMALDDDQLANAIEELPEDEQVSLITVLDPDRAADILEEMDPDDAADLIKELPDTTAHQLLARMEPDDADDVRSLMAYDEFTAGAMMTPEPVIVAADATVADALALVRNEDITPAEASMVFVCRPPTETPTGRYLGAVHVQRLLREPPSTMVSAIIDSDLEPMHTDAPVGAVSRYFATYNLVVVPVVNDANQLVGAVAVDDLLDHLLPADWRGDQMDGEFVEVNHG</sequence>
<dbReference type="InterPro" id="IPR011033">
    <property type="entry name" value="PRC_barrel-like_sf"/>
</dbReference>
<accession>A0A2B7IFT2</accession>
<dbReference type="EMBL" id="CP031442">
    <property type="protein sequence ID" value="AXM06469.1"/>
    <property type="molecule type" value="Genomic_DNA"/>
</dbReference>
<dbReference type="Gene3D" id="1.25.60.10">
    <property type="entry name" value="MgtE N-terminal domain-like"/>
    <property type="match status" value="1"/>
</dbReference>
<dbReference type="EMBL" id="MVCE01000001">
    <property type="protein sequence ID" value="PGF36175.1"/>
    <property type="molecule type" value="Genomic_DNA"/>
</dbReference>
<evidence type="ECO:0000313" key="6">
    <source>
        <dbReference type="Proteomes" id="UP000256621"/>
    </source>
</evidence>
<dbReference type="OrthoDB" id="9764830at2"/>
<reference evidence="3 6" key="2">
    <citation type="submission" date="2018-08" db="EMBL/GenBank/DDBJ databases">
        <title>Genome sequencing of Cutibacterium acnes KCOM 1315.</title>
        <authorList>
            <person name="Kook J.-K."/>
            <person name="Park S.-N."/>
            <person name="Lim Y.K."/>
        </authorList>
    </citation>
    <scope>NUCLEOTIDE SEQUENCE [LARGE SCALE GENOMIC DNA]</scope>
    <source>
        <strain evidence="3 6">KCOM 1315</strain>
    </source>
</reference>
<dbReference type="SMART" id="SM00924">
    <property type="entry name" value="MgtE_N"/>
    <property type="match status" value="1"/>
</dbReference>